<reference evidence="1 2" key="1">
    <citation type="submission" date="2019-05" db="EMBL/GenBank/DDBJ databases">
        <title>Another draft genome of Portunus trituberculatus and its Hox gene families provides insights of decapod evolution.</title>
        <authorList>
            <person name="Jeong J.-H."/>
            <person name="Song I."/>
            <person name="Kim S."/>
            <person name="Choi T."/>
            <person name="Kim D."/>
            <person name="Ryu S."/>
            <person name="Kim W."/>
        </authorList>
    </citation>
    <scope>NUCLEOTIDE SEQUENCE [LARGE SCALE GENOMIC DNA]</scope>
    <source>
        <tissue evidence="1">Muscle</tissue>
    </source>
</reference>
<dbReference type="AlphaFoldDB" id="A0A5B7F542"/>
<dbReference type="Proteomes" id="UP000324222">
    <property type="component" value="Unassembled WGS sequence"/>
</dbReference>
<keyword evidence="2" id="KW-1185">Reference proteome</keyword>
<accession>A0A5B7F542</accession>
<organism evidence="1 2">
    <name type="scientific">Portunus trituberculatus</name>
    <name type="common">Swimming crab</name>
    <name type="synonym">Neptunus trituberculatus</name>
    <dbReference type="NCBI Taxonomy" id="210409"/>
    <lineage>
        <taxon>Eukaryota</taxon>
        <taxon>Metazoa</taxon>
        <taxon>Ecdysozoa</taxon>
        <taxon>Arthropoda</taxon>
        <taxon>Crustacea</taxon>
        <taxon>Multicrustacea</taxon>
        <taxon>Malacostraca</taxon>
        <taxon>Eumalacostraca</taxon>
        <taxon>Eucarida</taxon>
        <taxon>Decapoda</taxon>
        <taxon>Pleocyemata</taxon>
        <taxon>Brachyura</taxon>
        <taxon>Eubrachyura</taxon>
        <taxon>Portunoidea</taxon>
        <taxon>Portunidae</taxon>
        <taxon>Portuninae</taxon>
        <taxon>Portunus</taxon>
    </lineage>
</organism>
<protein>
    <submittedName>
        <fullName evidence="1">Uncharacterized protein</fullName>
    </submittedName>
</protein>
<proteinExistence type="predicted"/>
<gene>
    <name evidence="1" type="ORF">E2C01_035745</name>
</gene>
<evidence type="ECO:0000313" key="1">
    <source>
        <dbReference type="EMBL" id="MPC42131.1"/>
    </source>
</evidence>
<dbReference type="EMBL" id="VSRR010005321">
    <property type="protein sequence ID" value="MPC42131.1"/>
    <property type="molecule type" value="Genomic_DNA"/>
</dbReference>
<comment type="caution">
    <text evidence="1">The sequence shown here is derived from an EMBL/GenBank/DDBJ whole genome shotgun (WGS) entry which is preliminary data.</text>
</comment>
<sequence>MEIMVRRGVRQNPYYSRDVFRSCLDRLSVDIHCWCVVARLFVARRWWLSMWRSVCKQANQHIRFSQFESSKVICH</sequence>
<evidence type="ECO:0000313" key="2">
    <source>
        <dbReference type="Proteomes" id="UP000324222"/>
    </source>
</evidence>
<name>A0A5B7F542_PORTR</name>